<evidence type="ECO:0000256" key="12">
    <source>
        <dbReference type="HAMAP-Rule" id="MF_00583"/>
    </source>
</evidence>
<dbReference type="GO" id="GO:0004749">
    <property type="term" value="F:ribose phosphate diphosphokinase activity"/>
    <property type="evidence" value="ECO:0007669"/>
    <property type="project" value="UniProtKB-UniRule"/>
</dbReference>
<evidence type="ECO:0000256" key="4">
    <source>
        <dbReference type="ARBA" id="ARBA00022727"/>
    </source>
</evidence>
<feature type="binding site" evidence="12">
    <location>
        <begin position="37"/>
        <end position="39"/>
    </location>
    <ligand>
        <name>ATP</name>
        <dbReference type="ChEBI" id="CHEBI:30616"/>
    </ligand>
</feature>
<dbReference type="GO" id="GO:0005737">
    <property type="term" value="C:cytoplasm"/>
    <property type="evidence" value="ECO:0007669"/>
    <property type="project" value="UniProtKB-SubCell"/>
</dbReference>
<dbReference type="EMBL" id="DTGR01000160">
    <property type="protein sequence ID" value="HHS30032.1"/>
    <property type="molecule type" value="Genomic_DNA"/>
</dbReference>
<organism evidence="14">
    <name type="scientific">Desulfobacca acetoxidans</name>
    <dbReference type="NCBI Taxonomy" id="60893"/>
    <lineage>
        <taxon>Bacteria</taxon>
        <taxon>Pseudomonadati</taxon>
        <taxon>Thermodesulfobacteriota</taxon>
        <taxon>Desulfobaccia</taxon>
        <taxon>Desulfobaccales</taxon>
        <taxon>Desulfobaccaceae</taxon>
        <taxon>Desulfobacca</taxon>
    </lineage>
</organism>
<dbReference type="FunFam" id="3.40.50.2020:FF:000001">
    <property type="entry name" value="Ribose-phosphate pyrophosphokinase"/>
    <property type="match status" value="1"/>
</dbReference>
<reference evidence="14" key="1">
    <citation type="journal article" date="2020" name="mSystems">
        <title>Genome- and Community-Level Interaction Insights into Carbon Utilization and Element Cycling Functions of Hydrothermarchaeota in Hydrothermal Sediment.</title>
        <authorList>
            <person name="Zhou Z."/>
            <person name="Liu Y."/>
            <person name="Xu W."/>
            <person name="Pan J."/>
            <person name="Luo Z.H."/>
            <person name="Li M."/>
        </authorList>
    </citation>
    <scope>NUCLEOTIDE SEQUENCE [LARGE SCALE GENOMIC DNA]</scope>
    <source>
        <strain evidence="14">SpSt-767</strain>
    </source>
</reference>
<protein>
    <recommendedName>
        <fullName evidence="12">Ribose-phosphate pyrophosphokinase</fullName>
        <shortName evidence="12">RPPK</shortName>
        <ecNumber evidence="12">2.7.6.1</ecNumber>
    </recommendedName>
    <alternativeName>
        <fullName evidence="12">5-phospho-D-ribosyl alpha-1-diphosphate synthase</fullName>
    </alternativeName>
    <alternativeName>
        <fullName evidence="12">Phosphoribosyl diphosphate synthase</fullName>
    </alternativeName>
    <alternativeName>
        <fullName evidence="12">Phosphoribosyl pyrophosphate synthase</fullName>
        <shortName evidence="12">P-Rib-PP synthase</shortName>
        <shortName evidence="12">PRPP synthase</shortName>
        <shortName evidence="12">PRPPase</shortName>
    </alternativeName>
</protein>
<dbReference type="InterPro" id="IPR000842">
    <property type="entry name" value="PRib_PP_synth_CS"/>
</dbReference>
<dbReference type="NCBIfam" id="NF002320">
    <property type="entry name" value="PRK01259.1"/>
    <property type="match status" value="1"/>
</dbReference>
<keyword evidence="4 12" id="KW-0545">Nucleotide biosynthesis</keyword>
<name>A0A7V6A4C9_9BACT</name>
<evidence type="ECO:0000256" key="10">
    <source>
        <dbReference type="ARBA" id="ARBA00054914"/>
    </source>
</evidence>
<evidence type="ECO:0000256" key="7">
    <source>
        <dbReference type="ARBA" id="ARBA00022840"/>
    </source>
</evidence>
<dbReference type="InterPro" id="IPR000836">
    <property type="entry name" value="PRTase_dom"/>
</dbReference>
<feature type="binding site" evidence="12">
    <location>
        <position position="130"/>
    </location>
    <ligand>
        <name>Mg(2+)</name>
        <dbReference type="ChEBI" id="CHEBI:18420"/>
    </ligand>
</feature>
<gene>
    <name evidence="12" type="primary">prs</name>
    <name evidence="14" type="ORF">ENV52_10080</name>
</gene>
<dbReference type="EC" id="2.7.6.1" evidence="12"/>
<dbReference type="GO" id="GO:0016301">
    <property type="term" value="F:kinase activity"/>
    <property type="evidence" value="ECO:0007669"/>
    <property type="project" value="UniProtKB-KW"/>
</dbReference>
<dbReference type="SMART" id="SM01400">
    <property type="entry name" value="Pribosyltran_N"/>
    <property type="match status" value="1"/>
</dbReference>
<evidence type="ECO:0000256" key="8">
    <source>
        <dbReference type="ARBA" id="ARBA00022842"/>
    </source>
</evidence>
<feature type="binding site" evidence="12">
    <location>
        <begin position="96"/>
        <end position="97"/>
    </location>
    <ligand>
        <name>ATP</name>
        <dbReference type="ChEBI" id="CHEBI:30616"/>
    </ligand>
</feature>
<keyword evidence="3 12" id="KW-0479">Metal-binding</keyword>
<comment type="caution">
    <text evidence="14">The sequence shown here is derived from an EMBL/GenBank/DDBJ whole genome shotgun (WGS) entry which is preliminary data.</text>
</comment>
<keyword evidence="5 12" id="KW-0547">Nucleotide-binding</keyword>
<dbReference type="UniPathway" id="UPA00087">
    <property type="reaction ID" value="UER00172"/>
</dbReference>
<dbReference type="GO" id="GO:0000287">
    <property type="term" value="F:magnesium ion binding"/>
    <property type="evidence" value="ECO:0007669"/>
    <property type="project" value="UniProtKB-UniRule"/>
</dbReference>
<comment type="caution">
    <text evidence="12">Lacks conserved residue(s) required for the propagation of feature annotation.</text>
</comment>
<feature type="domain" description="Ribose-phosphate pyrophosphokinase N-terminal" evidence="13">
    <location>
        <begin position="4"/>
        <end position="120"/>
    </location>
</feature>
<dbReference type="Pfam" id="PF14572">
    <property type="entry name" value="Pribosyl_synth"/>
    <property type="match status" value="1"/>
</dbReference>
<evidence type="ECO:0000259" key="13">
    <source>
        <dbReference type="Pfam" id="PF13793"/>
    </source>
</evidence>
<keyword evidence="8 12" id="KW-0460">Magnesium</keyword>
<dbReference type="GO" id="GO:0009156">
    <property type="term" value="P:ribonucleoside monophosphate biosynthetic process"/>
    <property type="evidence" value="ECO:0007669"/>
    <property type="project" value="InterPro"/>
</dbReference>
<evidence type="ECO:0000256" key="2">
    <source>
        <dbReference type="ARBA" id="ARBA00022679"/>
    </source>
</evidence>
<feature type="binding site" evidence="12">
    <location>
        <position position="194"/>
    </location>
    <ligand>
        <name>D-ribose 5-phosphate</name>
        <dbReference type="ChEBI" id="CHEBI:78346"/>
    </ligand>
</feature>
<sequence>MNGLKIFSGNANKPLAEKICQYLGLPLGEAVVGRFSDGETSVEFRENVRGVDVFVVQPTSIPANDHLMELLIMIDALRRASAASITAVVPYYAYARQDRKTAPRVPISAKLVANLLTTAGTSRLLTMDLHTGQIQGFFDIPVDHLYAAPVTLEYIRQNFTGDLVMVSPDSGGVERARAFAKRLNCTLAIIDKRREATAIKAMTLVGNVWGKEAIILDDMITTGATVTMASDLLLRHGAKSVHACVTHPVMSRNAVSTLQGSLVQSLMVTDTIPLSPEAAALEKIKVLSVAPLLGEAIRRIHNQDSVSSLFV</sequence>
<dbReference type="SUPFAM" id="SSF53271">
    <property type="entry name" value="PRTase-like"/>
    <property type="match status" value="2"/>
</dbReference>
<proteinExistence type="inferred from homology"/>
<evidence type="ECO:0000256" key="6">
    <source>
        <dbReference type="ARBA" id="ARBA00022777"/>
    </source>
</evidence>
<feature type="binding site" evidence="12">
    <location>
        <position position="217"/>
    </location>
    <ligand>
        <name>D-ribose 5-phosphate</name>
        <dbReference type="ChEBI" id="CHEBI:78346"/>
    </ligand>
</feature>
<keyword evidence="2 12" id="KW-0808">Transferase</keyword>
<dbReference type="PANTHER" id="PTHR10210:SF41">
    <property type="entry name" value="RIBOSE-PHOSPHATE PYROPHOSPHOKINASE 1, CHLOROPLASTIC"/>
    <property type="match status" value="1"/>
</dbReference>
<dbReference type="GO" id="GO:0006015">
    <property type="term" value="P:5-phosphoribose 1-diphosphate biosynthetic process"/>
    <property type="evidence" value="ECO:0007669"/>
    <property type="project" value="UniProtKB-UniRule"/>
</dbReference>
<evidence type="ECO:0000256" key="9">
    <source>
        <dbReference type="ARBA" id="ARBA00049535"/>
    </source>
</evidence>
<dbReference type="GO" id="GO:0006164">
    <property type="term" value="P:purine nucleotide biosynthetic process"/>
    <property type="evidence" value="ECO:0007669"/>
    <property type="project" value="TreeGrafter"/>
</dbReference>
<dbReference type="AlphaFoldDB" id="A0A7V6A4C9"/>
<dbReference type="InterPro" id="IPR029057">
    <property type="entry name" value="PRTase-like"/>
</dbReference>
<keyword evidence="6 12" id="KW-0418">Kinase</keyword>
<comment type="cofactor">
    <cofactor evidence="12">
        <name>Mg(2+)</name>
        <dbReference type="ChEBI" id="CHEBI:18420"/>
    </cofactor>
    <text evidence="12">Binds 2 Mg(2+) ions per subunit.</text>
</comment>
<evidence type="ECO:0000256" key="11">
    <source>
        <dbReference type="ARBA" id="ARBA00061444"/>
    </source>
</evidence>
<dbReference type="NCBIfam" id="TIGR01251">
    <property type="entry name" value="ribP_PPkin"/>
    <property type="match status" value="1"/>
</dbReference>
<evidence type="ECO:0000256" key="3">
    <source>
        <dbReference type="ARBA" id="ARBA00022723"/>
    </source>
</evidence>
<dbReference type="Gene3D" id="3.40.50.2020">
    <property type="match status" value="2"/>
</dbReference>
<dbReference type="CDD" id="cd06223">
    <property type="entry name" value="PRTases_typeI"/>
    <property type="match status" value="1"/>
</dbReference>
<comment type="catalytic activity">
    <reaction evidence="9 12">
        <text>D-ribose 5-phosphate + ATP = 5-phospho-alpha-D-ribose 1-diphosphate + AMP + H(+)</text>
        <dbReference type="Rhea" id="RHEA:15609"/>
        <dbReference type="ChEBI" id="CHEBI:15378"/>
        <dbReference type="ChEBI" id="CHEBI:30616"/>
        <dbReference type="ChEBI" id="CHEBI:58017"/>
        <dbReference type="ChEBI" id="CHEBI:78346"/>
        <dbReference type="ChEBI" id="CHEBI:456215"/>
        <dbReference type="EC" id="2.7.6.1"/>
    </reaction>
</comment>
<dbReference type="PROSITE" id="PS00114">
    <property type="entry name" value="PRPP_SYNTHASE"/>
    <property type="match status" value="1"/>
</dbReference>
<accession>A0A7V6A4C9</accession>
<comment type="function">
    <text evidence="10 12">Involved in the biosynthesis of the central metabolite phospho-alpha-D-ribosyl-1-pyrophosphate (PRPP) via the transfer of pyrophosphoryl group from ATP to 1-hydroxyl of ribose-5-phosphate (Rib-5-P).</text>
</comment>
<dbReference type="Pfam" id="PF13793">
    <property type="entry name" value="Pribosyltran_N"/>
    <property type="match status" value="1"/>
</dbReference>
<evidence type="ECO:0000256" key="1">
    <source>
        <dbReference type="ARBA" id="ARBA00004996"/>
    </source>
</evidence>
<comment type="pathway">
    <text evidence="1 12">Metabolic intermediate biosynthesis; 5-phospho-alpha-D-ribose 1-diphosphate biosynthesis; 5-phospho-alpha-D-ribose 1-diphosphate from D-ribose 5-phosphate (route I): step 1/1.</text>
</comment>
<keyword evidence="12" id="KW-0963">Cytoplasm</keyword>
<dbReference type="GO" id="GO:0002189">
    <property type="term" value="C:ribose phosphate diphosphokinase complex"/>
    <property type="evidence" value="ECO:0007669"/>
    <property type="project" value="TreeGrafter"/>
</dbReference>
<keyword evidence="7 12" id="KW-0067">ATP-binding</keyword>
<comment type="subunit">
    <text evidence="12">Homohexamer.</text>
</comment>
<dbReference type="InterPro" id="IPR029099">
    <property type="entry name" value="Pribosyltran_N"/>
</dbReference>
<dbReference type="PANTHER" id="PTHR10210">
    <property type="entry name" value="RIBOSE-PHOSPHATE DIPHOSPHOKINASE FAMILY MEMBER"/>
    <property type="match status" value="1"/>
</dbReference>
<comment type="similarity">
    <text evidence="11 12">Belongs to the ribose-phosphate pyrophosphokinase family. Class I subfamily.</text>
</comment>
<dbReference type="HAMAP" id="MF_00583_B">
    <property type="entry name" value="RibP_PPkinase_B"/>
    <property type="match status" value="1"/>
</dbReference>
<dbReference type="GO" id="GO:0005524">
    <property type="term" value="F:ATP binding"/>
    <property type="evidence" value="ECO:0007669"/>
    <property type="project" value="UniProtKB-KW"/>
</dbReference>
<feature type="active site" evidence="12">
    <location>
        <position position="192"/>
    </location>
</feature>
<dbReference type="InterPro" id="IPR037515">
    <property type="entry name" value="Rib-P_diPkinase_bac"/>
</dbReference>
<feature type="binding site" evidence="12">
    <location>
        <position position="169"/>
    </location>
    <ligand>
        <name>Mg(2+)</name>
        <dbReference type="ChEBI" id="CHEBI:18420"/>
    </ligand>
</feature>
<evidence type="ECO:0000313" key="14">
    <source>
        <dbReference type="EMBL" id="HHS30032.1"/>
    </source>
</evidence>
<dbReference type="InterPro" id="IPR005946">
    <property type="entry name" value="Rib-P_diPkinase"/>
</dbReference>
<evidence type="ECO:0000256" key="5">
    <source>
        <dbReference type="ARBA" id="ARBA00022741"/>
    </source>
</evidence>
<comment type="subcellular location">
    <subcellularLocation>
        <location evidence="12">Cytoplasm</location>
    </subcellularLocation>
</comment>